<protein>
    <submittedName>
        <fullName evidence="1">Phage DNA binding ATPase</fullName>
    </submittedName>
</protein>
<keyword evidence="2" id="KW-1185">Reference proteome</keyword>
<reference evidence="1 2" key="1">
    <citation type="submission" date="2019-09" db="EMBL/GenBank/DDBJ databases">
        <title>Draft genome sequence of Psychrobacter nivimaris LAMA 639, in search for biotechnological relevant genes.</title>
        <authorList>
            <person name="Lima A.O.S."/>
            <person name="Staloch B.E.K."/>
            <person name="Freitas R.C."/>
            <person name="Niero H."/>
            <person name="Silva M.A.C."/>
        </authorList>
    </citation>
    <scope>NUCLEOTIDE SEQUENCE [LARGE SCALE GENOMIC DNA]</scope>
    <source>
        <strain evidence="1 2">LAMA 639</strain>
    </source>
</reference>
<dbReference type="RefSeq" id="WP_160021239.1">
    <property type="nucleotide sequence ID" value="NZ_VZIZ01000007.1"/>
</dbReference>
<comment type="caution">
    <text evidence="1">The sequence shown here is derived from an EMBL/GenBank/DDBJ whole genome shotgun (WGS) entry which is preliminary data.</text>
</comment>
<accession>A0A6N7C2J4</accession>
<evidence type="ECO:0000313" key="1">
    <source>
        <dbReference type="EMBL" id="KAF0569566.1"/>
    </source>
</evidence>
<name>A0A6N7C2J4_9GAMM</name>
<sequence length="219" mass="24490">MAIVTLVLGNSGSGKSYSMHNLDPNLCGVINVMGKPLPFRAGKNFRKLNTDNAYEINDRLPTFRAPIVIIDDFQYVMANEFMRGVTDEGGGNSVFQRFNRIGQNAWNILNTAINCTDPNQRIYILSHIEEVDGKTKIKTMGKMLDEKIVLEGMVTIVLQTAIRNGEHHFMTKNDGTTTVKTPHEMFSSELISNDLNAVDDAICDYYGLIKNPNQVLETN</sequence>
<dbReference type="EMBL" id="VZIZ01000007">
    <property type="protein sequence ID" value="KAF0569566.1"/>
    <property type="molecule type" value="Genomic_DNA"/>
</dbReference>
<dbReference type="AlphaFoldDB" id="A0A6N7C2J4"/>
<gene>
    <name evidence="1" type="ORF">FQV37_2592</name>
</gene>
<proteinExistence type="predicted"/>
<evidence type="ECO:0000313" key="2">
    <source>
        <dbReference type="Proteomes" id="UP000471465"/>
    </source>
</evidence>
<organism evidence="1 2">
    <name type="scientific">Psychrobacter nivimaris</name>
    <dbReference type="NCBI Taxonomy" id="281738"/>
    <lineage>
        <taxon>Bacteria</taxon>
        <taxon>Pseudomonadati</taxon>
        <taxon>Pseudomonadota</taxon>
        <taxon>Gammaproteobacteria</taxon>
        <taxon>Moraxellales</taxon>
        <taxon>Moraxellaceae</taxon>
        <taxon>Psychrobacter</taxon>
    </lineage>
</organism>
<dbReference type="Proteomes" id="UP000471465">
    <property type="component" value="Unassembled WGS sequence"/>
</dbReference>